<comment type="caution">
    <text evidence="8">The sequence shown here is derived from an EMBL/GenBank/DDBJ whole genome shotgun (WGS) entry which is preliminary data.</text>
</comment>
<dbReference type="PANTHER" id="PTHR43124">
    <property type="entry name" value="PURINE EFFLUX PUMP PBUE"/>
    <property type="match status" value="1"/>
</dbReference>
<organism evidence="8 9">
    <name type="scientific">Terrimonas ginsenosidimutans</name>
    <dbReference type="NCBI Taxonomy" id="2908004"/>
    <lineage>
        <taxon>Bacteria</taxon>
        <taxon>Pseudomonadati</taxon>
        <taxon>Bacteroidota</taxon>
        <taxon>Chitinophagia</taxon>
        <taxon>Chitinophagales</taxon>
        <taxon>Chitinophagaceae</taxon>
        <taxon>Terrimonas</taxon>
    </lineage>
</organism>
<feature type="transmembrane region" description="Helical" evidence="6">
    <location>
        <begin position="44"/>
        <end position="67"/>
    </location>
</feature>
<feature type="transmembrane region" description="Helical" evidence="6">
    <location>
        <begin position="103"/>
        <end position="124"/>
    </location>
</feature>
<reference evidence="8" key="1">
    <citation type="submission" date="2022-01" db="EMBL/GenBank/DDBJ databases">
        <authorList>
            <person name="Jo J.-H."/>
            <person name="Im W.-T."/>
        </authorList>
    </citation>
    <scope>NUCLEOTIDE SEQUENCE</scope>
    <source>
        <strain evidence="8">NA20</strain>
    </source>
</reference>
<evidence type="ECO:0000256" key="4">
    <source>
        <dbReference type="ARBA" id="ARBA00022989"/>
    </source>
</evidence>
<feature type="transmembrane region" description="Helical" evidence="6">
    <location>
        <begin position="342"/>
        <end position="363"/>
    </location>
</feature>
<comment type="subcellular location">
    <subcellularLocation>
        <location evidence="1">Cell membrane</location>
        <topology evidence="1">Multi-pass membrane protein</topology>
    </subcellularLocation>
</comment>
<name>A0ABS9KUF3_9BACT</name>
<evidence type="ECO:0000313" key="8">
    <source>
        <dbReference type="EMBL" id="MCG2615910.1"/>
    </source>
</evidence>
<feature type="transmembrane region" description="Helical" evidence="6">
    <location>
        <begin position="214"/>
        <end position="235"/>
    </location>
</feature>
<evidence type="ECO:0000259" key="7">
    <source>
        <dbReference type="PROSITE" id="PS50850"/>
    </source>
</evidence>
<gene>
    <name evidence="8" type="ORF">LZZ85_16560</name>
</gene>
<keyword evidence="4 6" id="KW-1133">Transmembrane helix</keyword>
<evidence type="ECO:0000313" key="9">
    <source>
        <dbReference type="Proteomes" id="UP001165367"/>
    </source>
</evidence>
<evidence type="ECO:0000256" key="3">
    <source>
        <dbReference type="ARBA" id="ARBA00022692"/>
    </source>
</evidence>
<sequence length="407" mass="44947">MTRKELIILLLLAGLNFTHFLDFMVMMPLNNYLTPYFNISPRQFSFMVSAYSISAAVSGFATAFIVDSYDRKKILLYSYAGFIAGTIACGLATSYPLLLAARIVAGLFGGIIGAQVLAIIADIFPYERRGKAMASVSISFAIASILGVPFSLYLANLFHEDWHVPFLFVAGIGLVLIPFVIRFVPAMRGHLDSGLTRTPPLVLLGKVIRTNRQISALIFSCLLMIGHFLIIPFITPYMEFNKGYSKNVIPTIYLVGGGASLIAALLLGRLSDKKGKLPIYSWSVFLSLFMVLLLTKMPVMPFSLVLTVFAFWFVFATGRALTAQAMISEVVPPEQRGSFMSFNGCVQQIGTGLASLLAGFIVYDDPSGKIYRYEWLGYISIFVLVITIVMARLIFRKMDEGKVKSQN</sequence>
<dbReference type="CDD" id="cd17324">
    <property type="entry name" value="MFS_NepI_like"/>
    <property type="match status" value="1"/>
</dbReference>
<keyword evidence="9" id="KW-1185">Reference proteome</keyword>
<dbReference type="InterPro" id="IPR020846">
    <property type="entry name" value="MFS_dom"/>
</dbReference>
<dbReference type="InterPro" id="IPR011701">
    <property type="entry name" value="MFS"/>
</dbReference>
<feature type="transmembrane region" description="Helical" evidence="6">
    <location>
        <begin position="136"/>
        <end position="156"/>
    </location>
</feature>
<dbReference type="EMBL" id="JAKLTR010000010">
    <property type="protein sequence ID" value="MCG2615910.1"/>
    <property type="molecule type" value="Genomic_DNA"/>
</dbReference>
<evidence type="ECO:0000256" key="6">
    <source>
        <dbReference type="SAM" id="Phobius"/>
    </source>
</evidence>
<feature type="transmembrane region" description="Helical" evidence="6">
    <location>
        <begin position="301"/>
        <end position="321"/>
    </location>
</feature>
<evidence type="ECO:0000256" key="1">
    <source>
        <dbReference type="ARBA" id="ARBA00004651"/>
    </source>
</evidence>
<feature type="domain" description="Major facilitator superfamily (MFS) profile" evidence="7">
    <location>
        <begin position="8"/>
        <end position="399"/>
    </location>
</feature>
<keyword evidence="5 6" id="KW-0472">Membrane</keyword>
<dbReference type="PROSITE" id="PS50850">
    <property type="entry name" value="MFS"/>
    <property type="match status" value="1"/>
</dbReference>
<dbReference type="Gene3D" id="1.20.1250.20">
    <property type="entry name" value="MFS general substrate transporter like domains"/>
    <property type="match status" value="2"/>
</dbReference>
<evidence type="ECO:0000256" key="5">
    <source>
        <dbReference type="ARBA" id="ARBA00023136"/>
    </source>
</evidence>
<dbReference type="InterPro" id="IPR036259">
    <property type="entry name" value="MFS_trans_sf"/>
</dbReference>
<feature type="transmembrane region" description="Helical" evidence="6">
    <location>
        <begin position="74"/>
        <end position="97"/>
    </location>
</feature>
<dbReference type="SUPFAM" id="SSF103473">
    <property type="entry name" value="MFS general substrate transporter"/>
    <property type="match status" value="1"/>
</dbReference>
<dbReference type="Pfam" id="PF07690">
    <property type="entry name" value="MFS_1"/>
    <property type="match status" value="1"/>
</dbReference>
<dbReference type="PANTHER" id="PTHR43124:SF3">
    <property type="entry name" value="CHLORAMPHENICOL EFFLUX PUMP RV0191"/>
    <property type="match status" value="1"/>
</dbReference>
<evidence type="ECO:0000256" key="2">
    <source>
        <dbReference type="ARBA" id="ARBA00022475"/>
    </source>
</evidence>
<feature type="transmembrane region" description="Helical" evidence="6">
    <location>
        <begin position="279"/>
        <end position="295"/>
    </location>
</feature>
<dbReference type="RefSeq" id="WP_237874402.1">
    <property type="nucleotide sequence ID" value="NZ_JAKLTR010000010.1"/>
</dbReference>
<dbReference type="InterPro" id="IPR050189">
    <property type="entry name" value="MFS_Efflux_Transporters"/>
</dbReference>
<accession>A0ABS9KUF3</accession>
<feature type="transmembrane region" description="Helical" evidence="6">
    <location>
        <begin position="162"/>
        <end position="181"/>
    </location>
</feature>
<keyword evidence="3 6" id="KW-0812">Transmembrane</keyword>
<protein>
    <submittedName>
        <fullName evidence="8">MFS transporter</fullName>
    </submittedName>
</protein>
<feature type="transmembrane region" description="Helical" evidence="6">
    <location>
        <begin position="375"/>
        <end position="395"/>
    </location>
</feature>
<keyword evidence="2" id="KW-1003">Cell membrane</keyword>
<proteinExistence type="predicted"/>
<dbReference type="Proteomes" id="UP001165367">
    <property type="component" value="Unassembled WGS sequence"/>
</dbReference>
<feature type="transmembrane region" description="Helical" evidence="6">
    <location>
        <begin position="247"/>
        <end position="267"/>
    </location>
</feature>